<dbReference type="AlphaFoldDB" id="F8A7G7"/>
<dbReference type="Proteomes" id="UP000000485">
    <property type="component" value="Chromosome"/>
</dbReference>
<dbReference type="InterPro" id="IPR053801">
    <property type="entry name" value="DUF6959"/>
</dbReference>
<evidence type="ECO:0000313" key="2">
    <source>
        <dbReference type="Proteomes" id="UP000000485"/>
    </source>
</evidence>
<dbReference type="HOGENOM" id="CLU_2463433_0_0_11"/>
<protein>
    <submittedName>
        <fullName evidence="1">Uncharacterized protein</fullName>
    </submittedName>
</protein>
<accession>F8A7G7</accession>
<dbReference type="Pfam" id="PF22281">
    <property type="entry name" value="DUF6959"/>
    <property type="match status" value="1"/>
</dbReference>
<gene>
    <name evidence="1" type="ordered locus">Celgi_1863</name>
</gene>
<organism evidence="1 2">
    <name type="scientific">Cellulomonas gilvus (strain ATCC 13127 / NRRL B-14078)</name>
    <name type="common">Cellvibrio gilvus</name>
    <dbReference type="NCBI Taxonomy" id="593907"/>
    <lineage>
        <taxon>Bacteria</taxon>
        <taxon>Bacillati</taxon>
        <taxon>Actinomycetota</taxon>
        <taxon>Actinomycetes</taxon>
        <taxon>Micrococcales</taxon>
        <taxon>Cellulomonadaceae</taxon>
        <taxon>Cellulomonas</taxon>
    </lineage>
</organism>
<proteinExistence type="predicted"/>
<dbReference type="OrthoDB" id="281433at2"/>
<sequence>MTELTLLGEEPGAALILRSSRRQPALLVQGDTLYIATRAAEELVQELQLNGSEDARHGAVEVAETLREWLASYERMMNAAHLDLPYAE</sequence>
<evidence type="ECO:0000313" key="1">
    <source>
        <dbReference type="EMBL" id="AEI12369.1"/>
    </source>
</evidence>
<dbReference type="RefSeq" id="WP_013883888.1">
    <property type="nucleotide sequence ID" value="NC_015671.1"/>
</dbReference>
<dbReference type="EMBL" id="CP002665">
    <property type="protein sequence ID" value="AEI12369.1"/>
    <property type="molecule type" value="Genomic_DNA"/>
</dbReference>
<dbReference type="KEGG" id="cga:Celgi_1863"/>
<keyword evidence="2" id="KW-1185">Reference proteome</keyword>
<name>F8A7G7_CELGA</name>
<reference evidence="2" key="1">
    <citation type="submission" date="2011-04" db="EMBL/GenBank/DDBJ databases">
        <title>Complete sequence of Cellvibrio gilvus ATCC 13127.</title>
        <authorList>
            <person name="Lucas S."/>
            <person name="Han J."/>
            <person name="Lapidus A."/>
            <person name="Cheng J.-F."/>
            <person name="Goodwin L."/>
            <person name="Pitluck S."/>
            <person name="Peters L."/>
            <person name="Munk A."/>
            <person name="Detter J.C."/>
            <person name="Han C."/>
            <person name="Tapia R."/>
            <person name="Land M."/>
            <person name="Hauser L."/>
            <person name="Kyrpides N."/>
            <person name="Ivanova N."/>
            <person name="Ovchinnikova G."/>
            <person name="Pagani I."/>
            <person name="Mead D."/>
            <person name="Brumm P."/>
            <person name="Woyke T."/>
        </authorList>
    </citation>
    <scope>NUCLEOTIDE SEQUENCE [LARGE SCALE GENOMIC DNA]</scope>
    <source>
        <strain evidence="2">ATCC 13127 / NRRL B-14078</strain>
    </source>
</reference>